<protein>
    <submittedName>
        <fullName evidence="2">Uncharacterized protein</fullName>
    </submittedName>
</protein>
<name>A0A822EUE7_9BILA</name>
<evidence type="ECO:0000313" key="4">
    <source>
        <dbReference type="Proteomes" id="UP000663848"/>
    </source>
</evidence>
<proteinExistence type="predicted"/>
<feature type="non-terminal residue" evidence="2">
    <location>
        <position position="1"/>
    </location>
</feature>
<dbReference type="EMBL" id="CAJOBR010074875">
    <property type="protein sequence ID" value="CAF5109639.1"/>
    <property type="molecule type" value="Genomic_DNA"/>
</dbReference>
<dbReference type="Proteomes" id="UP000663848">
    <property type="component" value="Unassembled WGS sequence"/>
</dbReference>
<evidence type="ECO:0000313" key="3">
    <source>
        <dbReference type="EMBL" id="CAF5119651.1"/>
    </source>
</evidence>
<evidence type="ECO:0000313" key="2">
    <source>
        <dbReference type="EMBL" id="CAF5109639.1"/>
    </source>
</evidence>
<feature type="region of interest" description="Disordered" evidence="1">
    <location>
        <begin position="1"/>
        <end position="28"/>
    </location>
</feature>
<feature type="compositionally biased region" description="Low complexity" evidence="1">
    <location>
        <begin position="1"/>
        <end position="15"/>
    </location>
</feature>
<reference evidence="2" key="1">
    <citation type="submission" date="2021-02" db="EMBL/GenBank/DDBJ databases">
        <authorList>
            <person name="Nowell W R."/>
        </authorList>
    </citation>
    <scope>NUCLEOTIDE SEQUENCE</scope>
</reference>
<feature type="compositionally biased region" description="Polar residues" evidence="1">
    <location>
        <begin position="16"/>
        <end position="28"/>
    </location>
</feature>
<comment type="caution">
    <text evidence="2">The sequence shown here is derived from an EMBL/GenBank/DDBJ whole genome shotgun (WGS) entry which is preliminary data.</text>
</comment>
<accession>A0A822EUE7</accession>
<evidence type="ECO:0000256" key="1">
    <source>
        <dbReference type="SAM" id="MobiDB-lite"/>
    </source>
</evidence>
<sequence length="28" mass="2974">TYFPSSSSSSSSSSSEFCQHTARPSKTC</sequence>
<organism evidence="2 4">
    <name type="scientific">Rotaria socialis</name>
    <dbReference type="NCBI Taxonomy" id="392032"/>
    <lineage>
        <taxon>Eukaryota</taxon>
        <taxon>Metazoa</taxon>
        <taxon>Spiralia</taxon>
        <taxon>Gnathifera</taxon>
        <taxon>Rotifera</taxon>
        <taxon>Eurotatoria</taxon>
        <taxon>Bdelloidea</taxon>
        <taxon>Philodinida</taxon>
        <taxon>Philodinidae</taxon>
        <taxon>Rotaria</taxon>
    </lineage>
</organism>
<gene>
    <name evidence="2" type="ORF">QYT958_LOCUS45347</name>
    <name evidence="3" type="ORF">QYT958_LOCUS45968</name>
</gene>
<dbReference type="AlphaFoldDB" id="A0A822EUE7"/>
<dbReference type="EMBL" id="CAJOBR010079428">
    <property type="protein sequence ID" value="CAF5119651.1"/>
    <property type="molecule type" value="Genomic_DNA"/>
</dbReference>